<feature type="region of interest" description="Disordered" evidence="10">
    <location>
        <begin position="1506"/>
        <end position="1527"/>
    </location>
</feature>
<gene>
    <name evidence="14" type="ORF">TR128184</name>
</gene>
<organism evidence="14">
    <name type="scientific">Schistocephalus solidus</name>
    <name type="common">Tapeworm</name>
    <dbReference type="NCBI Taxonomy" id="70667"/>
    <lineage>
        <taxon>Eukaryota</taxon>
        <taxon>Metazoa</taxon>
        <taxon>Spiralia</taxon>
        <taxon>Lophotrochozoa</taxon>
        <taxon>Platyhelminthes</taxon>
        <taxon>Cestoda</taxon>
        <taxon>Eucestoda</taxon>
        <taxon>Diphyllobothriidea</taxon>
        <taxon>Diphyllobothriidae</taxon>
        <taxon>Schistocephalus</taxon>
    </lineage>
</organism>
<dbReference type="GO" id="GO:0000118">
    <property type="term" value="C:histone deacetylase complex"/>
    <property type="evidence" value="ECO:0007669"/>
    <property type="project" value="TreeGrafter"/>
</dbReference>
<feature type="compositionally biased region" description="Polar residues" evidence="10">
    <location>
        <begin position="209"/>
        <end position="222"/>
    </location>
</feature>
<dbReference type="SMART" id="SM01189">
    <property type="entry name" value="ELM2"/>
    <property type="match status" value="1"/>
</dbReference>
<feature type="region of interest" description="Disordered" evidence="10">
    <location>
        <begin position="398"/>
        <end position="451"/>
    </location>
</feature>
<keyword evidence="8" id="KW-0539">Nucleus</keyword>
<evidence type="ECO:0000313" key="14">
    <source>
        <dbReference type="EMBL" id="JAP48610.1"/>
    </source>
</evidence>
<evidence type="ECO:0000256" key="8">
    <source>
        <dbReference type="ARBA" id="ARBA00023242"/>
    </source>
</evidence>
<dbReference type="InterPro" id="IPR017884">
    <property type="entry name" value="SANT_dom"/>
</dbReference>
<evidence type="ECO:0000256" key="10">
    <source>
        <dbReference type="SAM" id="MobiDB-lite"/>
    </source>
</evidence>
<dbReference type="SMART" id="SM00355">
    <property type="entry name" value="ZnF_C2H2"/>
    <property type="match status" value="5"/>
</dbReference>
<name>A0A0X3PBC6_SCHSO</name>
<dbReference type="EMBL" id="GEEE01014615">
    <property type="protein sequence ID" value="JAP48610.1"/>
    <property type="molecule type" value="Transcribed_RNA"/>
</dbReference>
<dbReference type="GO" id="GO:0003714">
    <property type="term" value="F:transcription corepressor activity"/>
    <property type="evidence" value="ECO:0007669"/>
    <property type="project" value="TreeGrafter"/>
</dbReference>
<dbReference type="SUPFAM" id="SSF57667">
    <property type="entry name" value="beta-beta-alpha zinc fingers"/>
    <property type="match status" value="2"/>
</dbReference>
<feature type="region of interest" description="Disordered" evidence="10">
    <location>
        <begin position="756"/>
        <end position="940"/>
    </location>
</feature>
<keyword evidence="7" id="KW-0804">Transcription</keyword>
<dbReference type="InterPro" id="IPR051066">
    <property type="entry name" value="Trans_reg/Corepressor"/>
</dbReference>
<dbReference type="PROSITE" id="PS00028">
    <property type="entry name" value="ZINC_FINGER_C2H2_1"/>
    <property type="match status" value="5"/>
</dbReference>
<evidence type="ECO:0000259" key="12">
    <source>
        <dbReference type="PROSITE" id="PS51156"/>
    </source>
</evidence>
<feature type="compositionally biased region" description="Polar residues" evidence="10">
    <location>
        <begin position="915"/>
        <end position="927"/>
    </location>
</feature>
<dbReference type="Pfam" id="PF00096">
    <property type="entry name" value="zf-C2H2"/>
    <property type="match status" value="1"/>
</dbReference>
<feature type="region of interest" description="Disordered" evidence="10">
    <location>
        <begin position="567"/>
        <end position="617"/>
    </location>
</feature>
<feature type="compositionally biased region" description="Low complexity" evidence="10">
    <location>
        <begin position="881"/>
        <end position="899"/>
    </location>
</feature>
<proteinExistence type="predicted"/>
<feature type="compositionally biased region" description="Pro residues" evidence="10">
    <location>
        <begin position="900"/>
        <end position="910"/>
    </location>
</feature>
<feature type="domain" description="C2H2-type" evidence="11">
    <location>
        <begin position="132"/>
        <end position="160"/>
    </location>
</feature>
<dbReference type="PROSITE" id="PS50157">
    <property type="entry name" value="ZINC_FINGER_C2H2_2"/>
    <property type="match status" value="5"/>
</dbReference>
<feature type="compositionally biased region" description="Gly residues" evidence="10">
    <location>
        <begin position="800"/>
        <end position="823"/>
    </location>
</feature>
<dbReference type="InterPro" id="IPR009057">
    <property type="entry name" value="Homeodomain-like_sf"/>
</dbReference>
<feature type="region of interest" description="Disordered" evidence="10">
    <location>
        <begin position="1309"/>
        <end position="1339"/>
    </location>
</feature>
<feature type="compositionally biased region" description="Gly residues" evidence="10">
    <location>
        <begin position="760"/>
        <end position="769"/>
    </location>
</feature>
<feature type="compositionally biased region" description="Pro residues" evidence="10">
    <location>
        <begin position="1318"/>
        <end position="1332"/>
    </location>
</feature>
<dbReference type="Gene3D" id="1.10.10.60">
    <property type="entry name" value="Homeodomain-like"/>
    <property type="match status" value="1"/>
</dbReference>
<evidence type="ECO:0008006" key="15">
    <source>
        <dbReference type="Google" id="ProtNLM"/>
    </source>
</evidence>
<evidence type="ECO:0000259" key="11">
    <source>
        <dbReference type="PROSITE" id="PS50157"/>
    </source>
</evidence>
<keyword evidence="5" id="KW-0862">Zinc</keyword>
<evidence type="ECO:0000256" key="1">
    <source>
        <dbReference type="ARBA" id="ARBA00004123"/>
    </source>
</evidence>
<dbReference type="GO" id="GO:0005667">
    <property type="term" value="C:transcription regulator complex"/>
    <property type="evidence" value="ECO:0007669"/>
    <property type="project" value="TreeGrafter"/>
</dbReference>
<evidence type="ECO:0000256" key="4">
    <source>
        <dbReference type="ARBA" id="ARBA00022771"/>
    </source>
</evidence>
<dbReference type="PANTHER" id="PTHR16089:SF40">
    <property type="entry name" value="SUPPRESSOR OF ACTIVATED EGL-4 PROTEIN 1"/>
    <property type="match status" value="1"/>
</dbReference>
<feature type="compositionally biased region" description="Polar residues" evidence="10">
    <location>
        <begin position="779"/>
        <end position="788"/>
    </location>
</feature>
<feature type="compositionally biased region" description="Polar residues" evidence="10">
    <location>
        <begin position="832"/>
        <end position="846"/>
    </location>
</feature>
<evidence type="ECO:0000259" key="13">
    <source>
        <dbReference type="PROSITE" id="PS51293"/>
    </source>
</evidence>
<feature type="domain" description="C2H2-type" evidence="11">
    <location>
        <begin position="104"/>
        <end position="131"/>
    </location>
</feature>
<dbReference type="PROSITE" id="PS51293">
    <property type="entry name" value="SANT"/>
    <property type="match status" value="1"/>
</dbReference>
<dbReference type="GO" id="GO:0008270">
    <property type="term" value="F:zinc ion binding"/>
    <property type="evidence" value="ECO:0007669"/>
    <property type="project" value="UniProtKB-KW"/>
</dbReference>
<feature type="compositionally biased region" description="Low complexity" evidence="10">
    <location>
        <begin position="432"/>
        <end position="446"/>
    </location>
</feature>
<dbReference type="InterPro" id="IPR001005">
    <property type="entry name" value="SANT/Myb"/>
</dbReference>
<feature type="domain" description="C2H2-type" evidence="11">
    <location>
        <begin position="1998"/>
        <end position="2025"/>
    </location>
</feature>
<evidence type="ECO:0000256" key="9">
    <source>
        <dbReference type="PROSITE-ProRule" id="PRU00042"/>
    </source>
</evidence>
<evidence type="ECO:0000256" key="3">
    <source>
        <dbReference type="ARBA" id="ARBA00022737"/>
    </source>
</evidence>
<feature type="compositionally biased region" description="Low complexity" evidence="10">
    <location>
        <begin position="851"/>
        <end position="862"/>
    </location>
</feature>
<evidence type="ECO:0000256" key="5">
    <source>
        <dbReference type="ARBA" id="ARBA00022833"/>
    </source>
</evidence>
<keyword evidence="3" id="KW-0677">Repeat</keyword>
<feature type="region of interest" description="Disordered" evidence="10">
    <location>
        <begin position="180"/>
        <end position="236"/>
    </location>
</feature>
<evidence type="ECO:0000256" key="7">
    <source>
        <dbReference type="ARBA" id="ARBA00023163"/>
    </source>
</evidence>
<comment type="subcellular location">
    <subcellularLocation>
        <location evidence="1">Nucleus</location>
    </subcellularLocation>
</comment>
<feature type="domain" description="C2H2-type" evidence="11">
    <location>
        <begin position="76"/>
        <end position="103"/>
    </location>
</feature>
<feature type="domain" description="C2H2-type" evidence="11">
    <location>
        <begin position="261"/>
        <end position="288"/>
    </location>
</feature>
<dbReference type="PROSITE" id="PS51156">
    <property type="entry name" value="ELM2"/>
    <property type="match status" value="1"/>
</dbReference>
<dbReference type="InterPro" id="IPR000949">
    <property type="entry name" value="ELM2_dom"/>
</dbReference>
<dbReference type="Pfam" id="PF01448">
    <property type="entry name" value="ELM2"/>
    <property type="match status" value="1"/>
</dbReference>
<dbReference type="Pfam" id="PF13912">
    <property type="entry name" value="zf-C2H2_6"/>
    <property type="match status" value="2"/>
</dbReference>
<dbReference type="SMART" id="SM00717">
    <property type="entry name" value="SANT"/>
    <property type="match status" value="1"/>
</dbReference>
<evidence type="ECO:0000256" key="2">
    <source>
        <dbReference type="ARBA" id="ARBA00022723"/>
    </source>
</evidence>
<dbReference type="GO" id="GO:0006357">
    <property type="term" value="P:regulation of transcription by RNA polymerase II"/>
    <property type="evidence" value="ECO:0007669"/>
    <property type="project" value="TreeGrafter"/>
</dbReference>
<keyword evidence="4 9" id="KW-0863">Zinc-finger</keyword>
<reference evidence="14" key="1">
    <citation type="submission" date="2016-01" db="EMBL/GenBank/DDBJ databases">
        <title>Reference transcriptome for the parasite Schistocephalus solidus: insights into the molecular evolution of parasitism.</title>
        <authorList>
            <person name="Hebert F.O."/>
            <person name="Grambauer S."/>
            <person name="Barber I."/>
            <person name="Landry C.R."/>
            <person name="Aubin-Horth N."/>
        </authorList>
    </citation>
    <scope>NUCLEOTIDE SEQUENCE</scope>
</reference>
<feature type="region of interest" description="Disordered" evidence="10">
    <location>
        <begin position="44"/>
        <end position="65"/>
    </location>
</feature>
<dbReference type="SUPFAM" id="SSF46689">
    <property type="entry name" value="Homeodomain-like"/>
    <property type="match status" value="1"/>
</dbReference>
<evidence type="ECO:0000256" key="6">
    <source>
        <dbReference type="ARBA" id="ARBA00023015"/>
    </source>
</evidence>
<keyword evidence="2" id="KW-0479">Metal-binding</keyword>
<keyword evidence="6" id="KW-0805">Transcription regulation</keyword>
<dbReference type="PANTHER" id="PTHR16089">
    <property type="entry name" value="REST COREPRESSOR COREST PROTEIN-RELATED"/>
    <property type="match status" value="1"/>
</dbReference>
<sequence length="2028" mass="219309">MAGTVESINSKVSDMSATSEKSFIRYGSNTIAKQNEAQKLGMSGLDRKQPQQPHHPVPPDNLTPVFMGNRRQRNGLKCPMCNKMFSNSSAIAKHKLTHSDERKYVCSTCKKAFKRQDHLNGHKLTHATKKPHGCHFCDKSYSDARSLRRHYESAHPDLYEQWRLLSNLAEVTYQGREFSGCTPSSTTAEDESAGAGAFDGPECSRDATAPSQGSWPSGSASGDHSHRGSPLGSTASLPYQLSQSEVHKLLKSMPLEEPKRVACSVCKRRFKNQSALNGHMRLHGGYGPPAGGEGVGGVADVTPLRVTSDSSISTGQVSPTPSKLKMNDTNLCDLTDVPEVVTSSTALGTFDWMEAVGVLRETSTGGGSNKSVSKTAAAAAAAAALQSLTSKQLAFPLRRSTSPQDVHRATGSGNLHSVHSLGLSPSPEGPTQPLSSSQPSVSPWQSETTGGMLDAGAFAASRLTDEGHKRQSQHLLPSSFSRPGASPQSPEARYSSPEFPFSTVTLTAAAAAPSSEVNSTVTSGDFQRCTSRANSAQHALGITTDSQVDFMFRGPWKRSFLSALEPLSQTSRPSSSPYYASSSHPEHTPQHQLRHQRGSVASCSPPMPVSAHEDSSADRNLIVSSGTAAAAVAAAAVLFNTAENSPDFGQSDARKAYLDSHRSFPLVPPSSVDFDSFACLTRPSHEQTFSSGMMHPTLGMMLHDGGSETEAHRRRLFLRQQPQTHQQCERLNQFSFQAPAAATASAFNLSFVGGRSSTSGGSGGGGGRFGPAPLICTGGSLQKPSQPHYSPVTPVPGSSFGNGGGGGGGGAVGAAGVDGGAGGHFTFPPSETLLSSTESIKQQSRSDPFVGSAAGSPSSLPAFCSQQRQSPPSADHAGPNFPLFQPQRPQHQLQQRRLSSPPPPLPPPLSLPQKYPNTDSVLHSSGHLSPLPQPTSSVLQQRFHHRSISLASGMLEHFQSVKLNSSDSSDVGIETPPQAELNYYGSKTATAFGVRTDAVNYSDKWPANLSFSATLPSSQESITVTRRWSSPKTTSFPHHRSSLQHELPLRFNTPLPEHISDMQRPPATALTASATFGQVKPEHSACATLNQPLRREQPQEQVAARPTCSTPEFLQTTQPSHPILRDCEGQLEPKPITGKMEDQVLQLSPISRHYTIDSPRSVCMDHFAPAVPSEDAFLSPVRTCPYQRTISQAPRSTPAIPSRHLDSSKSCFFFPDDGEDELMAMEQRSSTLSHTQPPTIEFCPSELNIIHSNMVEPLPPQEEFASNSLIKLEAVPLGKYQALGSCEMQSQQQSVGDAIPVTSSNATSFGSEGVVSTDPPPVFRNPQAPPPASKKCKRKPEPIAIPSQQQQQQTWMNSSRLRSPRLFNPTELGVVSSTPPPYTPPPMLSPNRRGPGLFSSVSRGSLRRQHSQHHQPFSHTTGLLRRVSCASALKPMGGLRDSGGGLVPVPRADRVVEPKSAPFAYKAANFFSDFDLPDLDLCRSPMSLKLGSTLQEHSDVSAFFGSSSATESNETANEVSGGGDDPGAVETTFFQYADEDASITTAGQGRLFDFVDSFGGPSSNSNTDDALNSTNLSAGGDDQHVSRVIDAFLPPPSISTPPTTVAKAVFDLPCEEEEEDEDDEEEEDYDHWVATPCTEEMRSLGAASALSPHPHAIDMDQIDEEVDEGFPSSSEPAINIGPAYQAELPNFTDEPDPTRRCDSRCWEVLLWDPKNFNDGDAKSQEALSRLMTIACSPAVRTCGLNMEYTFHLLCKFKGNMEQSLRALLQESFIVLDNVYAETTPWCTEEIGRFQYALRHHEKDFHRVSKELQAYGMDKSVKACVEFYYVWKRMNTRREVNRFRGRHSRGRTVTRQEMVMELQQTGVPPPVADRQQFFELTDPPVLSTSGYDIDAAAAPTDTLVINGNGVGTTYNLRKKPPKCHANTGDDFCNSTLVDFMTYQDPPDSRHFEDASLHFTADVEENQAFDRRFSLPTTAAGVPASRDSNPVQSESGEQGFACRLCGRCFPKVKSRNAHMKSHSDRSRAAV</sequence>
<accession>A0A0X3PBC6</accession>
<dbReference type="Gene3D" id="3.30.160.60">
    <property type="entry name" value="Classic Zinc Finger"/>
    <property type="match status" value="2"/>
</dbReference>
<feature type="compositionally biased region" description="Polar residues" evidence="10">
    <location>
        <begin position="1506"/>
        <end position="1518"/>
    </location>
</feature>
<dbReference type="InterPro" id="IPR036236">
    <property type="entry name" value="Znf_C2H2_sf"/>
</dbReference>
<feature type="compositionally biased region" description="Low complexity" evidence="10">
    <location>
        <begin position="571"/>
        <end position="583"/>
    </location>
</feature>
<dbReference type="FunFam" id="3.30.160.60:FF:000744">
    <property type="entry name" value="zinc finger E-box-binding homeobox 1"/>
    <property type="match status" value="1"/>
</dbReference>
<feature type="domain" description="ELM2" evidence="12">
    <location>
        <begin position="1676"/>
        <end position="1771"/>
    </location>
</feature>
<dbReference type="InterPro" id="IPR013087">
    <property type="entry name" value="Znf_C2H2_type"/>
</dbReference>
<feature type="compositionally biased region" description="Polar residues" evidence="10">
    <location>
        <begin position="473"/>
        <end position="489"/>
    </location>
</feature>
<protein>
    <recommendedName>
        <fullName evidence="15">Zinc finger protein 541</fullName>
    </recommendedName>
</protein>
<feature type="domain" description="SANT" evidence="13">
    <location>
        <begin position="1780"/>
        <end position="1835"/>
    </location>
</feature>
<feature type="region of interest" description="Disordered" evidence="10">
    <location>
        <begin position="464"/>
        <end position="497"/>
    </location>
</feature>